<evidence type="ECO:0000313" key="13">
    <source>
        <dbReference type="EMBL" id="PHZ84677.1"/>
    </source>
</evidence>
<keyword evidence="4" id="KW-1003">Cell membrane</keyword>
<dbReference type="PANTHER" id="PTHR42985:SF47">
    <property type="entry name" value="INTEGRAL MEMBRANE TRANSPORT PROTEIN"/>
    <property type="match status" value="1"/>
</dbReference>
<evidence type="ECO:0000256" key="4">
    <source>
        <dbReference type="ARBA" id="ARBA00022475"/>
    </source>
</evidence>
<keyword evidence="10" id="KW-0739">Sodium transport</keyword>
<dbReference type="RefSeq" id="WP_099472901.1">
    <property type="nucleotide sequence ID" value="NZ_CP041025.1"/>
</dbReference>
<evidence type="ECO:0000256" key="3">
    <source>
        <dbReference type="ARBA" id="ARBA00022448"/>
    </source>
</evidence>
<evidence type="ECO:0000256" key="11">
    <source>
        <dbReference type="RuleBase" id="RU362091"/>
    </source>
</evidence>
<feature type="transmembrane region" description="Helical" evidence="12">
    <location>
        <begin position="283"/>
        <end position="308"/>
    </location>
</feature>
<evidence type="ECO:0000313" key="14">
    <source>
        <dbReference type="Proteomes" id="UP000229730"/>
    </source>
</evidence>
<dbReference type="PANTHER" id="PTHR42985">
    <property type="entry name" value="SODIUM-COUPLED MONOCARBOXYLATE TRANSPORTER"/>
    <property type="match status" value="1"/>
</dbReference>
<feature type="transmembrane region" description="Helical" evidence="12">
    <location>
        <begin position="489"/>
        <end position="509"/>
    </location>
</feature>
<feature type="transmembrane region" description="Helical" evidence="12">
    <location>
        <begin position="47"/>
        <end position="66"/>
    </location>
</feature>
<evidence type="ECO:0000256" key="5">
    <source>
        <dbReference type="ARBA" id="ARBA00022692"/>
    </source>
</evidence>
<accession>A0A2G4YQV1</accession>
<gene>
    <name evidence="13" type="ORF">CRD36_10335</name>
</gene>
<evidence type="ECO:0000256" key="10">
    <source>
        <dbReference type="ARBA" id="ARBA00023201"/>
    </source>
</evidence>
<keyword evidence="3" id="KW-0813">Transport</keyword>
<feature type="transmembrane region" description="Helical" evidence="12">
    <location>
        <begin position="349"/>
        <end position="374"/>
    </location>
</feature>
<dbReference type="GO" id="GO:0006814">
    <property type="term" value="P:sodium ion transport"/>
    <property type="evidence" value="ECO:0007669"/>
    <property type="project" value="UniProtKB-KW"/>
</dbReference>
<comment type="subcellular location">
    <subcellularLocation>
        <location evidence="1">Cell membrane</location>
        <topology evidence="1">Multi-pass membrane protein</topology>
    </subcellularLocation>
</comment>
<evidence type="ECO:0000256" key="12">
    <source>
        <dbReference type="SAM" id="Phobius"/>
    </source>
</evidence>
<keyword evidence="6 12" id="KW-1133">Transmembrane helix</keyword>
<evidence type="ECO:0000256" key="1">
    <source>
        <dbReference type="ARBA" id="ARBA00004651"/>
    </source>
</evidence>
<sequence>MTDSFALLDWVIVGGYLALLMGMSWMSTRVKSENSQDYFLGGNKMPFWVVSISVLATSQSAATFLGGPDQGFRGDYTYLTTNIGTLIAALFVAKILIPKFYHYKATTVYEILAVRFNATTMRAAGGMYLIGRMFASGARLYLAAIAVAMILFSNVDADSIIMAAFIMMALGFVMTFLGGINSVVWSDLIQFIIYCIAVGAVLFFLWDQIPASSDDIFAGLSQAPDGQNKLRFINTAMNFSEPFTLISILTGFTLLSIGAFGLDQDMTQRVLTCKNENEGGKALLISAIVAVPVVWLFISIGQLLHVFYERPDLMGAGVASAANQTFAGEKITIFMHYILTELPAGMRGLVTIGVIAAAVSTINSGLNSMSSVIVQDFYKPWRESKSVVAEKHFVIAGRICMGGVGIGLFLMAVLCYYWQKYTNMPLLEFALSVMVFSYSGLLGVYFTVLFTKRGSPRSVILALVVGFVVTLLQQSYIVDVLGLPQGWKALAFSWQLCIGTGCAFLVCLAGNDKQVTSEL</sequence>
<dbReference type="EMBL" id="PDEM01000023">
    <property type="protein sequence ID" value="PHZ84677.1"/>
    <property type="molecule type" value="Genomic_DNA"/>
</dbReference>
<proteinExistence type="inferred from homology"/>
<keyword evidence="9 12" id="KW-0472">Membrane</keyword>
<dbReference type="GO" id="GO:0005886">
    <property type="term" value="C:plasma membrane"/>
    <property type="evidence" value="ECO:0007669"/>
    <property type="project" value="UniProtKB-SubCell"/>
</dbReference>
<dbReference type="OrthoDB" id="9789704at2"/>
<keyword evidence="7" id="KW-0915">Sodium</keyword>
<protein>
    <submittedName>
        <fullName evidence="13">Sodium:solute symporter</fullName>
    </submittedName>
</protein>
<reference evidence="13 14" key="1">
    <citation type="submission" date="2017-10" db="EMBL/GenBank/DDBJ databases">
        <title>Frigbacter circumglobatus gen. nov. sp. nov., isolated from sediment cultured in situ.</title>
        <authorList>
            <person name="Zhao Z."/>
        </authorList>
    </citation>
    <scope>NUCLEOTIDE SEQUENCE [LARGE SCALE GENOMIC DNA]</scope>
    <source>
        <strain evidence="13 14">ZYL</strain>
    </source>
</reference>
<dbReference type="Pfam" id="PF00474">
    <property type="entry name" value="SSF"/>
    <property type="match status" value="1"/>
</dbReference>
<comment type="similarity">
    <text evidence="2 11">Belongs to the sodium:solute symporter (SSF) (TC 2.A.21) family.</text>
</comment>
<organism evidence="13 14">
    <name type="scientific">Paremcibacter congregatus</name>
    <dbReference type="NCBI Taxonomy" id="2043170"/>
    <lineage>
        <taxon>Bacteria</taxon>
        <taxon>Pseudomonadati</taxon>
        <taxon>Pseudomonadota</taxon>
        <taxon>Alphaproteobacteria</taxon>
        <taxon>Emcibacterales</taxon>
        <taxon>Emcibacteraceae</taxon>
        <taxon>Paremcibacter</taxon>
    </lineage>
</organism>
<feature type="transmembrane region" description="Helical" evidence="12">
    <location>
        <begin position="78"/>
        <end position="97"/>
    </location>
</feature>
<evidence type="ECO:0000256" key="7">
    <source>
        <dbReference type="ARBA" id="ARBA00023053"/>
    </source>
</evidence>
<dbReference type="InterPro" id="IPR038377">
    <property type="entry name" value="Na/Glc_symporter_sf"/>
</dbReference>
<keyword evidence="5 12" id="KW-0812">Transmembrane</keyword>
<evidence type="ECO:0000256" key="9">
    <source>
        <dbReference type="ARBA" id="ARBA00023136"/>
    </source>
</evidence>
<dbReference type="GO" id="GO:0015293">
    <property type="term" value="F:symporter activity"/>
    <property type="evidence" value="ECO:0007669"/>
    <property type="project" value="TreeGrafter"/>
</dbReference>
<dbReference type="Proteomes" id="UP000229730">
    <property type="component" value="Unassembled WGS sequence"/>
</dbReference>
<dbReference type="InterPro" id="IPR051163">
    <property type="entry name" value="Sodium:Solute_Symporter_SSF"/>
</dbReference>
<evidence type="ECO:0000256" key="6">
    <source>
        <dbReference type="ARBA" id="ARBA00022989"/>
    </source>
</evidence>
<feature type="transmembrane region" description="Helical" evidence="12">
    <location>
        <begin position="395"/>
        <end position="419"/>
    </location>
</feature>
<dbReference type="InterPro" id="IPR001734">
    <property type="entry name" value="Na/solute_symporter"/>
</dbReference>
<feature type="transmembrane region" description="Helical" evidence="12">
    <location>
        <begin position="159"/>
        <end position="181"/>
    </location>
</feature>
<dbReference type="Gene3D" id="1.20.1730.10">
    <property type="entry name" value="Sodium/glucose cotransporter"/>
    <property type="match status" value="1"/>
</dbReference>
<name>A0A2G4YQV1_9PROT</name>
<comment type="caution">
    <text evidence="13">The sequence shown here is derived from an EMBL/GenBank/DDBJ whole genome shotgun (WGS) entry which is preliminary data.</text>
</comment>
<feature type="transmembrane region" description="Helical" evidence="12">
    <location>
        <begin position="188"/>
        <end position="206"/>
    </location>
</feature>
<evidence type="ECO:0000256" key="8">
    <source>
        <dbReference type="ARBA" id="ARBA00023065"/>
    </source>
</evidence>
<feature type="transmembrane region" description="Helical" evidence="12">
    <location>
        <begin position="458"/>
        <end position="477"/>
    </location>
</feature>
<feature type="transmembrane region" description="Helical" evidence="12">
    <location>
        <begin position="431"/>
        <end position="451"/>
    </location>
</feature>
<dbReference type="AlphaFoldDB" id="A0A2G4YQV1"/>
<dbReference type="InParanoid" id="A0A2G4YQV1"/>
<feature type="transmembrane region" description="Helical" evidence="12">
    <location>
        <begin position="6"/>
        <end position="26"/>
    </location>
</feature>
<keyword evidence="8" id="KW-0406">Ion transport</keyword>
<dbReference type="PROSITE" id="PS50283">
    <property type="entry name" value="NA_SOLUT_SYMP_3"/>
    <property type="match status" value="1"/>
</dbReference>
<dbReference type="CDD" id="cd11493">
    <property type="entry name" value="SLC5sbd_NIS-like_u1"/>
    <property type="match status" value="1"/>
</dbReference>
<evidence type="ECO:0000256" key="2">
    <source>
        <dbReference type="ARBA" id="ARBA00006434"/>
    </source>
</evidence>
<feature type="transmembrane region" description="Helical" evidence="12">
    <location>
        <begin position="243"/>
        <end position="262"/>
    </location>
</feature>
<feature type="transmembrane region" description="Helical" evidence="12">
    <location>
        <begin position="129"/>
        <end position="153"/>
    </location>
</feature>
<keyword evidence="14" id="KW-1185">Reference proteome</keyword>